<dbReference type="InterPro" id="IPR053197">
    <property type="entry name" value="F-box_SCFL_complex_component"/>
</dbReference>
<dbReference type="EnsemblPlants" id="OMERI11G04880.1">
    <property type="protein sequence ID" value="OMERI11G04880.1"/>
    <property type="gene ID" value="OMERI11G04880"/>
</dbReference>
<dbReference type="PROSITE" id="PS50181">
    <property type="entry name" value="FBOX"/>
    <property type="match status" value="3"/>
</dbReference>
<dbReference type="Gene3D" id="1.20.1280.50">
    <property type="match status" value="4"/>
</dbReference>
<dbReference type="SMART" id="SM00256">
    <property type="entry name" value="FBOX"/>
    <property type="match status" value="4"/>
</dbReference>
<dbReference type="eggNOG" id="ENOG502RYTW">
    <property type="taxonomic scope" value="Eukaryota"/>
</dbReference>
<keyword evidence="3" id="KW-1185">Reference proteome</keyword>
<dbReference type="InterPro" id="IPR036047">
    <property type="entry name" value="F-box-like_dom_sf"/>
</dbReference>
<dbReference type="InterPro" id="IPR032675">
    <property type="entry name" value="LRR_dom_sf"/>
</dbReference>
<dbReference type="CDD" id="cd22160">
    <property type="entry name" value="F-box_AtFBL13-like"/>
    <property type="match status" value="4"/>
</dbReference>
<dbReference type="InterPro" id="IPR001810">
    <property type="entry name" value="F-box_dom"/>
</dbReference>
<proteinExistence type="predicted"/>
<dbReference type="SUPFAM" id="SSF52047">
    <property type="entry name" value="RNI-like"/>
    <property type="match status" value="1"/>
</dbReference>
<name>A0A0E0F3A8_9ORYZ</name>
<organism evidence="2">
    <name type="scientific">Oryza meridionalis</name>
    <dbReference type="NCBI Taxonomy" id="40149"/>
    <lineage>
        <taxon>Eukaryota</taxon>
        <taxon>Viridiplantae</taxon>
        <taxon>Streptophyta</taxon>
        <taxon>Embryophyta</taxon>
        <taxon>Tracheophyta</taxon>
        <taxon>Spermatophyta</taxon>
        <taxon>Magnoliopsida</taxon>
        <taxon>Liliopsida</taxon>
        <taxon>Poales</taxon>
        <taxon>Poaceae</taxon>
        <taxon>BOP clade</taxon>
        <taxon>Oryzoideae</taxon>
        <taxon>Oryzeae</taxon>
        <taxon>Oryzinae</taxon>
        <taxon>Oryza</taxon>
    </lineage>
</organism>
<accession>A0A0E0F3A8</accession>
<feature type="domain" description="F-box" evidence="1">
    <location>
        <begin position="85"/>
        <end position="121"/>
    </location>
</feature>
<dbReference type="Proteomes" id="UP000008021">
    <property type="component" value="Chromosome 11"/>
</dbReference>
<dbReference type="STRING" id="40149.A0A0E0F3A8"/>
<protein>
    <recommendedName>
        <fullName evidence="1">F-box domain-containing protein</fullName>
    </recommendedName>
</protein>
<dbReference type="Gramene" id="OMERI11G04880.1">
    <property type="protein sequence ID" value="OMERI11G04880.1"/>
    <property type="gene ID" value="OMERI11G04880"/>
</dbReference>
<dbReference type="PANTHER" id="PTHR34223:SF80">
    <property type="entry name" value="OS11G0205900 PROTEIN"/>
    <property type="match status" value="1"/>
</dbReference>
<reference evidence="2" key="1">
    <citation type="submission" date="2015-04" db="UniProtKB">
        <authorList>
            <consortium name="EnsemblPlants"/>
        </authorList>
    </citation>
    <scope>IDENTIFICATION</scope>
</reference>
<dbReference type="SUPFAM" id="SSF81383">
    <property type="entry name" value="F-box domain"/>
    <property type="match status" value="4"/>
</dbReference>
<feature type="domain" description="F-box" evidence="1">
    <location>
        <begin position="1587"/>
        <end position="1623"/>
    </location>
</feature>
<feature type="domain" description="F-box" evidence="1">
    <location>
        <begin position="675"/>
        <end position="728"/>
    </location>
</feature>
<evidence type="ECO:0000259" key="1">
    <source>
        <dbReference type="PROSITE" id="PS50181"/>
    </source>
</evidence>
<evidence type="ECO:0000313" key="2">
    <source>
        <dbReference type="EnsemblPlants" id="OMERI11G04880.1"/>
    </source>
</evidence>
<dbReference type="SUPFAM" id="SSF52058">
    <property type="entry name" value="L domain-like"/>
    <property type="match status" value="1"/>
</dbReference>
<dbReference type="Pfam" id="PF00646">
    <property type="entry name" value="F-box"/>
    <property type="match status" value="4"/>
</dbReference>
<sequence>MGAGPLVSVTALTTHQHLFIPFIPLLDLSSSRLFVSSSAQIRAPSAGGGAGDFSRALLLHEGGADARRLFDGMSGRKEAKGSVGGDRIGALPDEVLHRVLSFLPAQDAVRTCVLARRWRHLWKSATGLRVGEDESNLGSVKEQQEFLDHLLVLRDSEPLETCVLRFNGYDDDDIEDIFRLNVYFRYALHCKVRFLRLDVWQEEEFCDHVPIDEQPIVSQHLTKLQLYGIVLNDGLLDFSSCPALEHLVFDSCVFECAKISSNSVKHLSITFSNFPSGTLRVRIDTPSLVSLRLDRIYDRKPVLERMPSLVDAFVSVPSSSEDFCGESDSGDCGRDDCESCYGFTNNNCVLLEGLSEAKTLVLINEDESFIFKRDLKWCPTFSKLKTLILNGYWCVPDDSHMLARILEHSPVLEKLVFQLGYQAYRRTNKIKGILNPMERSAGISEHLQIVEVQCNAIDGQVLKVLKYLSTFKIYFSLEEAMIETASDLLAALDKATTSRYKAKRQRQLPRLLELSSIGASGVWLLYTQVCQDLIYSSVKLLSITDSNFSETLRVHTDIPNLVSLWLDDFCDRTTVLERMPALALVDAFVRTYVVSLTWIVVVRVVNLVTVSRTPASFAAVGTGPCCVSLLLLLLQLRPVEALPAARRDESANARGLFDEMPTGKEGMEEPLPTDADHIGALPDTVLHHVLSFLPTQDAVRTCVLAKRWLDLWKSVTALRIGDRDKRKLWTVKGLQGFVDHFLLLRESVPLHTCVLRFIVFSEDLNETSRLNLWIKHALLRMVQFLQVSIRQNTAFYHQINLGILPFVSRHLSTLELHGVRMVGSFLDFSRCLALQHLEFDRCELPCDKILSESLKLLRITRCKFSQTSRVRICVPSLVSLRLDDFYRRTPVLERMPSLVEAFVRVVHRTYDCCGYDYINSGDCGNEHCKSCHGIKDGNNCVLLDGLSEAKTLALIDRTISFIFNRDLKWCPTFSKLKTLLLNEYWCVPDEFSALACILEHAPVLENLILQLYSEGPKHTMKIKGNCHPMDRSAAISGHLETVEIRCEVVDKRVLKVLKYLSTFNILLSKSRFLKKMTVMTMTKRMRKMMMTTFMERRRKRKKRMMKMKMKMKMKMIDAPPFDYSEVQRARRLFYGMPPAKRGRRMVDQDGGGGGGEDRVGALPDEVLHLMLSFLPARDAVQTCVLAHRWRDLWKSATGLRIGSDEEDTARVREIREFVDHLLLLRGCAPLDMCELKFWFDSDEDDEEEDEESKNDARRVNLWIRNAVASKVRNLVLDNFCSGSFELDDLPLVSRHLTRLELFNLELTNRFCNFSSCPALEHVKIANSTVSCPRIISSSTGSLLRLIITRCSFVVGTSFRTKICVPCLVSLQLDSNSKTPLLESMPSLAEATVRVTAGCSDVCGNADSGYCGFEDCKYCYPIDDNRNCVLLNGLSEAKNLALTAECKTFIFKRDLQWCPTFSKLKTLLLNDHWCVAPNFHALSCILKHSPVLEKLTLHLFSKGPEHKVELNGSFGLMDRPTGISERLNIVEVKCKVVDENVSKVLKFLCACNIPEPYLSCASERPRAHSLFDGMPPAKRSKKDQAGGEDRIGALPDEILHHMLSFLPARDAVQTCVLARRWRHLWRSATGLRIGGEREVRHRPEDWVWWRVEEKPRVRDIREFVGHLLLLRGCEPLDMCELRFWSDYYDDDEEIRRVNLWIQHAVASHVRHLVVSNIAGGVFELDDLPLVSRHLTRLELFKLDLTDRFCNFSSCSALKHLNISDSMISCPMISSSAGSLQHLSISHCSFGAVRNFRTRICVPSLVSLQLDDYWCMTPLLEIMPSLVEATITVNSGCSDFCRNAGSGYCGFEDCNYCYPINDDRSCVLLKGLSEAKNLALVAHCRTFIFNRDLKWCPTFSKLKTLLLNDHWCVTPEFHALSCILKHSPVLEKLTLHLFSWGPEHKVEMNGSFGMMDRPAEIPEHLNIVEVKCEEVNENVSKVLKFCVHLTYEMLVIFFEFIV</sequence>
<dbReference type="InterPro" id="IPR053781">
    <property type="entry name" value="F-box_AtFBL13-like"/>
</dbReference>
<reference evidence="2" key="2">
    <citation type="submission" date="2018-05" db="EMBL/GenBank/DDBJ databases">
        <title>OmerRS3 (Oryza meridionalis Reference Sequence Version 3).</title>
        <authorList>
            <person name="Zhang J."/>
            <person name="Kudrna D."/>
            <person name="Lee S."/>
            <person name="Talag J."/>
            <person name="Welchert J."/>
            <person name="Wing R.A."/>
        </authorList>
    </citation>
    <scope>NUCLEOTIDE SEQUENCE [LARGE SCALE GENOMIC DNA]</scope>
    <source>
        <strain evidence="2">cv. OR44</strain>
    </source>
</reference>
<dbReference type="Gene3D" id="3.80.10.10">
    <property type="entry name" value="Ribonuclease Inhibitor"/>
    <property type="match status" value="1"/>
</dbReference>
<dbReference type="HOGENOM" id="CLU_230200_0_0_1"/>
<dbReference type="PANTHER" id="PTHR34223">
    <property type="entry name" value="OS11G0201299 PROTEIN"/>
    <property type="match status" value="1"/>
</dbReference>
<evidence type="ECO:0000313" key="3">
    <source>
        <dbReference type="Proteomes" id="UP000008021"/>
    </source>
</evidence>